<protein>
    <submittedName>
        <fullName evidence="1">ATP-dependent exoDNAse (Exonuclease V) alpha subunit</fullName>
    </submittedName>
</protein>
<comment type="caution">
    <text evidence="1">The sequence shown here is derived from an EMBL/GenBank/DDBJ whole genome shotgun (WGS) entry which is preliminary data.</text>
</comment>
<dbReference type="Gene3D" id="3.40.50.300">
    <property type="entry name" value="P-loop containing nucleotide triphosphate hydrolases"/>
    <property type="match status" value="2"/>
</dbReference>
<dbReference type="InterPro" id="IPR027417">
    <property type="entry name" value="P-loop_NTPase"/>
</dbReference>
<reference evidence="1 2" key="1">
    <citation type="submission" date="2020-08" db="EMBL/GenBank/DDBJ databases">
        <title>Sequencing the genomes of 1000 actinobacteria strains.</title>
        <authorList>
            <person name="Klenk H.-P."/>
        </authorList>
    </citation>
    <scope>NUCLEOTIDE SEQUENCE [LARGE SCALE GENOMIC DNA]</scope>
    <source>
        <strain evidence="1 2">DSM 21948</strain>
    </source>
</reference>
<dbReference type="Proteomes" id="UP000572670">
    <property type="component" value="Unassembled WGS sequence"/>
</dbReference>
<dbReference type="EMBL" id="JACJIK010000001">
    <property type="protein sequence ID" value="MBA9058305.1"/>
    <property type="molecule type" value="Genomic_DNA"/>
</dbReference>
<sequence>MAEAARQTTGYRFASTEDREAIVGLVVDAAESVSLRLTPPELASSPAAFRRPDGTSVFRPKHSAVFSSEVLLAAEDRLLERARTTTGPTVPLATVERITARPDREGRTLGPDQADALARIALSGRMIDVLVGPAGAGKTTAMNALRRAWEHEHGRGSVVGLAPSAVAAHVLADDLGIAAENTAKWLDTHDRTGATFRRGQLVIVDEASMAGTLALDRITALATAAGAKTLVVGDYAQLQLPTAAGAYAMLVHDRDDAPELTAVHRLAHAWEKTASLGLRHGDTSVINAYADHGRIAEGDSEAMVEVAYRAWRADTLAGRAAVLVADSNEAVLALNRRARAELILDGIVNALREVELHDGTRAAAGDTVITRHNDRRLRSGRGWVSNSNRWTVTDVRDDDSLALRRAGRKRGGSVVIPADYAAEHLELGYAVTSHFRRSMNGLDAWGSRGRGFKSR</sequence>
<dbReference type="Pfam" id="PF13604">
    <property type="entry name" value="AAA_30"/>
    <property type="match status" value="1"/>
</dbReference>
<evidence type="ECO:0000313" key="2">
    <source>
        <dbReference type="Proteomes" id="UP000572670"/>
    </source>
</evidence>
<evidence type="ECO:0000313" key="1">
    <source>
        <dbReference type="EMBL" id="MBA9058305.1"/>
    </source>
</evidence>
<dbReference type="SUPFAM" id="SSF52540">
    <property type="entry name" value="P-loop containing nucleoside triphosphate hydrolases"/>
    <property type="match status" value="2"/>
</dbReference>
<dbReference type="Gene3D" id="2.30.30.940">
    <property type="match status" value="1"/>
</dbReference>
<gene>
    <name evidence="1" type="ORF">HDA34_000012</name>
</gene>
<organism evidence="1 2">
    <name type="scientific">Micrococcus yunnanensis</name>
    <dbReference type="NCBI Taxonomy" id="566027"/>
    <lineage>
        <taxon>Bacteria</taxon>
        <taxon>Bacillati</taxon>
        <taxon>Actinomycetota</taxon>
        <taxon>Actinomycetes</taxon>
        <taxon>Micrococcales</taxon>
        <taxon>Micrococcaceae</taxon>
        <taxon>Micrococcus</taxon>
    </lineage>
</organism>
<proteinExistence type="predicted"/>
<accession>A0ABR6CWS2</accession>
<name>A0ABR6CWS2_9MICC</name>
<keyword evidence="2" id="KW-1185">Reference proteome</keyword>